<dbReference type="InterPro" id="IPR013783">
    <property type="entry name" value="Ig-like_fold"/>
</dbReference>
<sequence>MLVVKRDFEAFLDKMDEITILLPNNTFNGDSTHFTITYNDKSEPLTITDVQQLENAKKYVCSSAFPLKVENSYTIIDEHNRKTDLQIGAVIRTELFDELFFYDKNDLGVTYSQEECSFCLWAPSASAVKIKITTPEGKVSKYSLIRSEKGTWRITLKGDLEKYEYTFLVCVNLIWREAIDPYATAVTVNSSAGVIINPKKIKEVKKFSLPTLQNPTDAIIYELHIRDFSVHPSSGMKHKGKYLAFTEKNTTTLNGKPSGLHYLKDLGVTHVELLPVNDFGGVDEENPSAQYNWGYNPICFNSPEGSYSENPSDPYSRIVELQKAIQSLHEEGLKVIIDVVYNHVYVREDSSFEKIVPGYYFRHDEHGMPSNGTGVGNDIASERKMVRKFIIDSIAFWLTEYDVDGFRFDLMGILDITTMNSIREKVDSIKPGCLLLGEGWELNTPLPSNEKAMISNSKLTNGISYFNDYFRDQIKGSTFNLFDRGYVLGNKHKIISLKQSVAGSVISGNEGKGLFHSPSCSVNYVESHDNHTMWDKMNVCLAHENEVVRKKRQQLAISIVLLSQGIPFLHAGQEFFRTKNGDENSYRSPDNINWLDWARKDENESTVKFVKGLISIRKSHGAFRFSSREQIKEHLVFFKESENTLAYHLTNVKKYGEWKDIVIIHHSGLENIKIELPNDQEWKMLVYDQKSSITPLFSVKKIIDMPIISTAVLMQQ</sequence>
<dbReference type="EMBL" id="CP018866">
    <property type="protein sequence ID" value="AST92903.1"/>
    <property type="molecule type" value="Genomic_DNA"/>
</dbReference>
<organism evidence="3 4">
    <name type="scientific">Sutcliffiella cohnii</name>
    <dbReference type="NCBI Taxonomy" id="33932"/>
    <lineage>
        <taxon>Bacteria</taxon>
        <taxon>Bacillati</taxon>
        <taxon>Bacillota</taxon>
        <taxon>Bacilli</taxon>
        <taxon>Bacillales</taxon>
        <taxon>Bacillaceae</taxon>
        <taxon>Sutcliffiella</taxon>
    </lineage>
</organism>
<protein>
    <submittedName>
        <fullName evidence="3">Type I pullulanase</fullName>
    </submittedName>
</protein>
<dbReference type="InterPro" id="IPR006047">
    <property type="entry name" value="GH13_cat_dom"/>
</dbReference>
<dbReference type="CDD" id="cd02860">
    <property type="entry name" value="E_set_Pullulanase"/>
    <property type="match status" value="1"/>
</dbReference>
<dbReference type="NCBIfam" id="TIGR02104">
    <property type="entry name" value="pulA_typeI"/>
    <property type="match status" value="1"/>
</dbReference>
<dbReference type="Gene3D" id="2.60.40.2320">
    <property type="match status" value="1"/>
</dbReference>
<evidence type="ECO:0000313" key="3">
    <source>
        <dbReference type="EMBL" id="AST92903.1"/>
    </source>
</evidence>
<dbReference type="PANTHER" id="PTHR43002">
    <property type="entry name" value="GLYCOGEN DEBRANCHING ENZYME"/>
    <property type="match status" value="1"/>
</dbReference>
<evidence type="ECO:0000313" key="4">
    <source>
        <dbReference type="Proteomes" id="UP000215224"/>
    </source>
</evidence>
<keyword evidence="4" id="KW-1185">Reference proteome</keyword>
<dbReference type="Gene3D" id="2.60.40.1180">
    <property type="entry name" value="Golgi alpha-mannosidase II"/>
    <property type="match status" value="1"/>
</dbReference>
<proteinExistence type="inferred from homology"/>
<name>A0A223KU98_9BACI</name>
<dbReference type="InterPro" id="IPR004193">
    <property type="entry name" value="Glyco_hydro_13_N"/>
</dbReference>
<dbReference type="AlphaFoldDB" id="A0A223KU98"/>
<dbReference type="Gene3D" id="3.20.20.80">
    <property type="entry name" value="Glycosidases"/>
    <property type="match status" value="1"/>
</dbReference>
<accession>A0A223KU98</accession>
<dbReference type="SMART" id="SM00642">
    <property type="entry name" value="Aamy"/>
    <property type="match status" value="1"/>
</dbReference>
<feature type="domain" description="Glycosyl hydrolase family 13 catalytic" evidence="2">
    <location>
        <begin position="244"/>
        <end position="617"/>
    </location>
</feature>
<dbReference type="Pfam" id="PF21653">
    <property type="entry name" value="pulA_all-beta"/>
    <property type="match status" value="1"/>
</dbReference>
<dbReference type="Pfam" id="PF02922">
    <property type="entry name" value="CBM_48"/>
    <property type="match status" value="1"/>
</dbReference>
<dbReference type="InterPro" id="IPR011840">
    <property type="entry name" value="PulA_typeI"/>
</dbReference>
<dbReference type="InterPro" id="IPR017853">
    <property type="entry name" value="GH"/>
</dbReference>
<dbReference type="GO" id="GO:0004553">
    <property type="term" value="F:hydrolase activity, hydrolyzing O-glycosyl compounds"/>
    <property type="evidence" value="ECO:0007669"/>
    <property type="project" value="InterPro"/>
</dbReference>
<reference evidence="3 4" key="1">
    <citation type="submission" date="2016-12" db="EMBL/GenBank/DDBJ databases">
        <title>The whole genome sequencing and assembly of Bacillus cohnii DSM 6307T strain.</title>
        <authorList>
            <person name="Lee Y.-J."/>
            <person name="Yi H."/>
            <person name="Bahn Y.-S."/>
            <person name="Kim J.F."/>
            <person name="Lee D.-W."/>
        </authorList>
    </citation>
    <scope>NUCLEOTIDE SEQUENCE [LARGE SCALE GENOMIC DNA]</scope>
    <source>
        <strain evidence="3 4">DSM 6307</strain>
    </source>
</reference>
<dbReference type="InterPro" id="IPR013780">
    <property type="entry name" value="Glyco_hydro_b"/>
</dbReference>
<dbReference type="SUPFAM" id="SSF51445">
    <property type="entry name" value="(Trans)glycosidases"/>
    <property type="match status" value="1"/>
</dbReference>
<dbReference type="SUPFAM" id="SSF81296">
    <property type="entry name" value="E set domains"/>
    <property type="match status" value="1"/>
</dbReference>
<evidence type="ECO:0000256" key="1">
    <source>
        <dbReference type="ARBA" id="ARBA00008061"/>
    </source>
</evidence>
<evidence type="ECO:0000259" key="2">
    <source>
        <dbReference type="SMART" id="SM00642"/>
    </source>
</evidence>
<dbReference type="RefSeq" id="WP_066413233.1">
    <property type="nucleotide sequence ID" value="NZ_CP018866.1"/>
</dbReference>
<dbReference type="CDD" id="cd11341">
    <property type="entry name" value="AmyAc_Pullulanase_LD-like"/>
    <property type="match status" value="1"/>
</dbReference>
<dbReference type="Proteomes" id="UP000215224">
    <property type="component" value="Chromosome"/>
</dbReference>
<gene>
    <name evidence="3" type="ORF">BC6307_17220</name>
</gene>
<comment type="similarity">
    <text evidence="1">Belongs to the glycosyl hydrolase 13 family.</text>
</comment>
<dbReference type="InterPro" id="IPR049117">
    <property type="entry name" value="pulA_all-beta"/>
</dbReference>
<dbReference type="InterPro" id="IPR040697">
    <property type="entry name" value="PulA_N1"/>
</dbReference>
<dbReference type="STRING" id="1314751.GCA_001591425_01128"/>
<dbReference type="InterPro" id="IPR014756">
    <property type="entry name" value="Ig_E-set"/>
</dbReference>
<dbReference type="GO" id="GO:0005975">
    <property type="term" value="P:carbohydrate metabolic process"/>
    <property type="evidence" value="ECO:0007669"/>
    <property type="project" value="InterPro"/>
</dbReference>
<dbReference type="Pfam" id="PF17999">
    <property type="entry name" value="PulA_N1"/>
    <property type="match status" value="1"/>
</dbReference>
<dbReference type="Gene3D" id="2.60.40.10">
    <property type="entry name" value="Immunoglobulins"/>
    <property type="match status" value="1"/>
</dbReference>
<dbReference type="KEGG" id="bcoh:BC6307_17220"/>